<protein>
    <submittedName>
        <fullName evidence="1">Uncharacterized protein</fullName>
    </submittedName>
</protein>
<dbReference type="RefSeq" id="WP_158662914.1">
    <property type="nucleotide sequence ID" value="NZ_CP026924.1"/>
</dbReference>
<dbReference type="Proteomes" id="UP000237717">
    <property type="component" value="Chromosome I"/>
</dbReference>
<sequence length="372" mass="41516">MQVDLRAPIIEGSVRCWRLFPGSSYRFLDTFKSDNVAFLDMPGFKMPEGPLGADRDLATRIRVAEITLEKIASDGKEKEHFVSEHDVDTFRVGRRRQRNQQAMINLFDYAQKGDLVIMPEPLWQGRVQIGVFQDESHTHVIAKSPKNYGVTGVPARRVRWLREVEENKLSSKLSSSLRHQHPFSLIEQSLFFELFSLAFDSYVYKDHFSSVIFNTKEDYTDRETSLIGIVSSLAANFAQAVDENHEADIDALSAILSQASMEFHCAQAADIHSPGFNRFTSSKHTALVIAAVFAALSLLTACENAQEIEAAVPKIEFVNSSAEKDDACTGLVSKTSKRLLVGMGSDNLFKLCQAMKDAERRAGLESSAKANK</sequence>
<name>A0A2L2LCJ3_AGRTU</name>
<evidence type="ECO:0000313" key="2">
    <source>
        <dbReference type="Proteomes" id="UP000237717"/>
    </source>
</evidence>
<evidence type="ECO:0000313" key="1">
    <source>
        <dbReference type="EMBL" id="AVH41976.1"/>
    </source>
</evidence>
<accession>A0A2L2LCJ3</accession>
<organism evidence="1 2">
    <name type="scientific">Agrobacterium tumefaciens</name>
    <dbReference type="NCBI Taxonomy" id="358"/>
    <lineage>
        <taxon>Bacteria</taxon>
        <taxon>Pseudomonadati</taxon>
        <taxon>Pseudomonadota</taxon>
        <taxon>Alphaproteobacteria</taxon>
        <taxon>Hyphomicrobiales</taxon>
        <taxon>Rhizobiaceae</taxon>
        <taxon>Rhizobium/Agrobacterium group</taxon>
        <taxon>Agrobacterium</taxon>
        <taxon>Agrobacterium tumefaciens complex</taxon>
    </lineage>
</organism>
<reference evidence="1 2" key="1">
    <citation type="submission" date="2018-02" db="EMBL/GenBank/DDBJ databases">
        <title>Complete genome sequence of Agrobacterium tumefaciens 1D1609.</title>
        <authorList>
            <person name="Cho S.-T."/>
            <person name="Haryono M."/>
            <person name="Chang H.-H."/>
            <person name="Santos M.N."/>
            <person name="Lai E.-M."/>
            <person name="Kuo C.-H."/>
        </authorList>
    </citation>
    <scope>NUCLEOTIDE SEQUENCE [LARGE SCALE GENOMIC DNA]</scope>
    <source>
        <strain evidence="1 2">1D1609</strain>
    </source>
</reference>
<proteinExistence type="predicted"/>
<gene>
    <name evidence="1" type="ORF">At1D1609_19220</name>
</gene>
<dbReference type="EMBL" id="CP026924">
    <property type="protein sequence ID" value="AVH41976.1"/>
    <property type="molecule type" value="Genomic_DNA"/>
</dbReference>
<dbReference type="AlphaFoldDB" id="A0A2L2LCJ3"/>